<comment type="caution">
    <text evidence="2">The sequence shown here is derived from an EMBL/GenBank/DDBJ whole genome shotgun (WGS) entry which is preliminary data.</text>
</comment>
<evidence type="ECO:0000259" key="1">
    <source>
        <dbReference type="Pfam" id="PF06114"/>
    </source>
</evidence>
<dbReference type="Pfam" id="PF06114">
    <property type="entry name" value="Peptidase_M78"/>
    <property type="match status" value="1"/>
</dbReference>
<dbReference type="EMBL" id="BOOJ01000007">
    <property type="protein sequence ID" value="GIH89893.1"/>
    <property type="molecule type" value="Genomic_DNA"/>
</dbReference>
<keyword evidence="3" id="KW-1185">Reference proteome</keyword>
<evidence type="ECO:0000313" key="3">
    <source>
        <dbReference type="Proteomes" id="UP000619788"/>
    </source>
</evidence>
<dbReference type="Proteomes" id="UP000619788">
    <property type="component" value="Unassembled WGS sequence"/>
</dbReference>
<dbReference type="PANTHER" id="PTHR43236:SF1">
    <property type="entry name" value="BLL7220 PROTEIN"/>
    <property type="match status" value="1"/>
</dbReference>
<dbReference type="RefSeq" id="WP_204062279.1">
    <property type="nucleotide sequence ID" value="NZ_BOOJ01000007.1"/>
</dbReference>
<protein>
    <recommendedName>
        <fullName evidence="1">IrrE N-terminal-like domain-containing protein</fullName>
    </recommendedName>
</protein>
<gene>
    <name evidence="2" type="ORF">Psi01_05230</name>
</gene>
<dbReference type="Gene3D" id="1.10.10.2910">
    <property type="match status" value="1"/>
</dbReference>
<dbReference type="PANTHER" id="PTHR43236">
    <property type="entry name" value="ANTITOXIN HIGA1"/>
    <property type="match status" value="1"/>
</dbReference>
<dbReference type="AlphaFoldDB" id="A0A8J3SHQ1"/>
<feature type="domain" description="IrrE N-terminal-like" evidence="1">
    <location>
        <begin position="61"/>
        <end position="137"/>
    </location>
</feature>
<evidence type="ECO:0000313" key="2">
    <source>
        <dbReference type="EMBL" id="GIH89893.1"/>
    </source>
</evidence>
<accession>A0A8J3SHQ1</accession>
<organism evidence="2 3">
    <name type="scientific">Planobispora siamensis</name>
    <dbReference type="NCBI Taxonomy" id="936338"/>
    <lineage>
        <taxon>Bacteria</taxon>
        <taxon>Bacillati</taxon>
        <taxon>Actinomycetota</taxon>
        <taxon>Actinomycetes</taxon>
        <taxon>Streptosporangiales</taxon>
        <taxon>Streptosporangiaceae</taxon>
        <taxon>Planobispora</taxon>
    </lineage>
</organism>
<dbReference type="InterPro" id="IPR052345">
    <property type="entry name" value="Rad_response_metalloprotease"/>
</dbReference>
<sequence>MNWEVAHRAASIAAVQAHRDLGVDRSGYVEVYAALRTAGVVGLARPMERLFGIYCSPRDDGPAVLLNAKLDIIAQRHTAAHELGHHRLRHGTAYDEELDRTARWGDGSWPDEEKLAEAFAAWFLMPLPAVQAALGRLGVTRPLRPEHAYQVARWLGTSYAGTVNHLHRLQLLSREEKTSWLKVKPATIKETLAGGPVDGRAHVHLIGSTADGATVRVDAGDLIVLEGSGAYFETLPSCLSPVDSPNGQLFWGEAAPAVAEVTDVLTGMAEVTARLPGAAVVEFIVARQSPRAGRQDLWPI</sequence>
<reference evidence="2 3" key="1">
    <citation type="submission" date="2021-01" db="EMBL/GenBank/DDBJ databases">
        <title>Whole genome shotgun sequence of Planobispora siamensis NBRC 107568.</title>
        <authorList>
            <person name="Komaki H."/>
            <person name="Tamura T."/>
        </authorList>
    </citation>
    <scope>NUCLEOTIDE SEQUENCE [LARGE SCALE GENOMIC DNA]</scope>
    <source>
        <strain evidence="2 3">NBRC 107568</strain>
    </source>
</reference>
<name>A0A8J3SHQ1_9ACTN</name>
<proteinExistence type="predicted"/>
<dbReference type="InterPro" id="IPR010359">
    <property type="entry name" value="IrrE_HExxH"/>
</dbReference>